<name>A0A8S1ELZ2_9PELO</name>
<feature type="compositionally biased region" description="Basic and acidic residues" evidence="1">
    <location>
        <begin position="185"/>
        <end position="195"/>
    </location>
</feature>
<dbReference type="Proteomes" id="UP000494206">
    <property type="component" value="Unassembled WGS sequence"/>
</dbReference>
<accession>A0A8S1ELZ2</accession>
<organism evidence="3 4">
    <name type="scientific">Caenorhabditis bovis</name>
    <dbReference type="NCBI Taxonomy" id="2654633"/>
    <lineage>
        <taxon>Eukaryota</taxon>
        <taxon>Metazoa</taxon>
        <taxon>Ecdysozoa</taxon>
        <taxon>Nematoda</taxon>
        <taxon>Chromadorea</taxon>
        <taxon>Rhabditida</taxon>
        <taxon>Rhabditina</taxon>
        <taxon>Rhabditomorpha</taxon>
        <taxon>Rhabditoidea</taxon>
        <taxon>Rhabditidae</taxon>
        <taxon>Peloderinae</taxon>
        <taxon>Caenorhabditis</taxon>
    </lineage>
</organism>
<evidence type="ECO:0000256" key="2">
    <source>
        <dbReference type="SAM" id="Phobius"/>
    </source>
</evidence>
<gene>
    <name evidence="3" type="ORF">CBOVIS_LOCUS2045</name>
</gene>
<reference evidence="3 4" key="1">
    <citation type="submission" date="2020-04" db="EMBL/GenBank/DDBJ databases">
        <authorList>
            <person name="Laetsch R D."/>
            <person name="Stevens L."/>
            <person name="Kumar S."/>
            <person name="Blaxter L. M."/>
        </authorList>
    </citation>
    <scope>NUCLEOTIDE SEQUENCE [LARGE SCALE GENOMIC DNA]</scope>
</reference>
<keyword evidence="2" id="KW-1133">Transmembrane helix</keyword>
<evidence type="ECO:0000256" key="1">
    <source>
        <dbReference type="SAM" id="MobiDB-lite"/>
    </source>
</evidence>
<keyword evidence="4" id="KW-1185">Reference proteome</keyword>
<feature type="transmembrane region" description="Helical" evidence="2">
    <location>
        <begin position="72"/>
        <end position="97"/>
    </location>
</feature>
<keyword evidence="2" id="KW-0472">Membrane</keyword>
<feature type="compositionally biased region" description="Polar residues" evidence="1">
    <location>
        <begin position="151"/>
        <end position="163"/>
    </location>
</feature>
<dbReference type="AlphaFoldDB" id="A0A8S1ELZ2"/>
<evidence type="ECO:0000313" key="4">
    <source>
        <dbReference type="Proteomes" id="UP000494206"/>
    </source>
</evidence>
<evidence type="ECO:0000313" key="3">
    <source>
        <dbReference type="EMBL" id="CAB3398809.1"/>
    </source>
</evidence>
<feature type="region of interest" description="Disordered" evidence="1">
    <location>
        <begin position="151"/>
        <end position="203"/>
    </location>
</feature>
<comment type="caution">
    <text evidence="3">The sequence shown here is derived from an EMBL/GenBank/DDBJ whole genome shotgun (WGS) entry which is preliminary data.</text>
</comment>
<dbReference type="EMBL" id="CADEPM010000001">
    <property type="protein sequence ID" value="CAB3398809.1"/>
    <property type="molecule type" value="Genomic_DNA"/>
</dbReference>
<proteinExistence type="predicted"/>
<keyword evidence="2" id="KW-0812">Transmembrane</keyword>
<sequence>MNLSISDSSPVFWRHPLATTTTNFDEAPKMPGNADQEMPTADDVFEKAASARSDPSMHRYVNKPEGEMDMMIGFFLMNGFCIFFFLLFGLCVIFSCLRQCPTWCRRKPSLDIERTPLHVDNDDGGESTALKPKFKSIVSQVIKTNKVQTSVASENENSHQVNVHQFRRSPDRKMSVSSMPKSRKNSTECSRRNSRIDVQSSSQETSAMIRHNLLGPLSFDDLYYM</sequence>
<protein>
    <submittedName>
        <fullName evidence="3">Uncharacterized protein</fullName>
    </submittedName>
</protein>
<dbReference type="OrthoDB" id="5876932at2759"/>